<dbReference type="Proteomes" id="UP000262917">
    <property type="component" value="Unassembled WGS sequence"/>
</dbReference>
<dbReference type="GO" id="GO:0003824">
    <property type="term" value="F:catalytic activity"/>
    <property type="evidence" value="ECO:0007669"/>
    <property type="project" value="UniProtKB-ARBA"/>
</dbReference>
<dbReference type="PROSITE" id="PS50096">
    <property type="entry name" value="IQ"/>
    <property type="match status" value="1"/>
</dbReference>
<dbReference type="InterPro" id="IPR043128">
    <property type="entry name" value="Rev_trsase/Diguanyl_cyclase"/>
</dbReference>
<evidence type="ECO:0000259" key="9">
    <source>
        <dbReference type="PROSITE" id="PS50883"/>
    </source>
</evidence>
<keyword evidence="12" id="KW-1185">Reference proteome</keyword>
<feature type="domain" description="PAC" evidence="7">
    <location>
        <begin position="414"/>
        <end position="464"/>
    </location>
</feature>
<keyword evidence="3 6" id="KW-0812">Transmembrane</keyword>
<dbReference type="InterPro" id="IPR006189">
    <property type="entry name" value="CHASE_dom"/>
</dbReference>
<dbReference type="InterPro" id="IPR035919">
    <property type="entry name" value="EAL_sf"/>
</dbReference>
<dbReference type="Pfam" id="PF00990">
    <property type="entry name" value="GGDEF"/>
    <property type="match status" value="1"/>
</dbReference>
<evidence type="ECO:0000259" key="7">
    <source>
        <dbReference type="PROSITE" id="PS50113"/>
    </source>
</evidence>
<dbReference type="SMART" id="SM00052">
    <property type="entry name" value="EAL"/>
    <property type="match status" value="1"/>
</dbReference>
<dbReference type="OrthoDB" id="9787514at2"/>
<reference evidence="11 12" key="1">
    <citation type="submission" date="2018-08" db="EMBL/GenBank/DDBJ databases">
        <title>Lysobacter weifangensis sp. nov., a new member of the family 'Xanthomonadaceae', isolated from soil in a farmland.</title>
        <authorList>
            <person name="Zhao H."/>
        </authorList>
    </citation>
    <scope>NUCLEOTIDE SEQUENCE [LARGE SCALE GENOMIC DNA]</scope>
    <source>
        <strain evidence="11 12">WF-2</strain>
    </source>
</reference>
<evidence type="ECO:0000313" key="11">
    <source>
        <dbReference type="EMBL" id="RFP62120.1"/>
    </source>
</evidence>
<dbReference type="SUPFAM" id="SSF141868">
    <property type="entry name" value="EAL domain-like"/>
    <property type="match status" value="1"/>
</dbReference>
<dbReference type="Gene3D" id="3.30.450.350">
    <property type="entry name" value="CHASE domain"/>
    <property type="match status" value="1"/>
</dbReference>
<evidence type="ECO:0000256" key="2">
    <source>
        <dbReference type="ARBA" id="ARBA00004370"/>
    </source>
</evidence>
<sequence length="897" mass="99889">MLLRTSPDSDGFAPGLQAAPEVGDAVPLRLPAWLWSLLVLALGLALSYWTADRQRAGVEREQRVELRRLADESQTALVASLHACEMLLRSVQTVFLASEDVSATEFAHIYQALQPRSEFPSLQALAYARRTGEADFVTVMVEPATGNERIFGLSLAAQPANQAAALASRDSNQVAMSAPFRLLQTPTHAGNDGVTMRLPIYSSGPPPATLAARRARMRGSIAASFHVHRLIADALPPAAFERLHLVVDDVTGGRTRQLYVSPGKAPPAATAQDRSVRELHYGGRSWRVTMQPLRSLAAAVDWRESMLWPGLLASVLLALLVWSVATTRRRALELGWRMSHRYRESEQRFRTLNDLLPALVLLARVDDGRILYANEAARVRLGEHIEDGTALATLFEEESLRKRLAERDDDTPWNNVEAVLVSLGGDRFWATTSVAQVRVGDDQRMLMVASDISEQRQLTELLSYQASHDTLTELYNRREFERHVQRALHAVAHGAPACALLYIDLDQFKLINDTSGHLAGDQLLSQLALAMAEQLRGGDILARLGGDEFGILAHDARPEGALVLAERLRARIEGHIYVWEQRSYTISASVGVVMIDRGGMTLREVLSQADTACYMAKDHGRNRVHFFSEQDDETIRRRGEMEWANRLRWVIDEQRLLLDYQEVRPLQPRPQQDPHIELLLRLRDEDGRVVMPGAFLPAAERYGLIAQLDRWVVAEATAHFGQLHADGRTPGRCSLNLSGATLEDDSLADYVLGLIERHGVAPERLCFEITETEAVRNLPRAVRFFERVRAIGCQVSLDDFGAGMSSFGYLKNLPVDVIKIDGSFIRDLDNDPMSRSIVDAISEIGHQRGLDVVAEWVASDAIADILRQLGVDYGQGFALHRPEPVRYQRVLRGQPAR</sequence>
<gene>
    <name evidence="11" type="ORF">D0Y53_02600</name>
</gene>
<feature type="domain" description="GGDEF" evidence="10">
    <location>
        <begin position="496"/>
        <end position="629"/>
    </location>
</feature>
<feature type="transmembrane region" description="Helical" evidence="6">
    <location>
        <begin position="306"/>
        <end position="325"/>
    </location>
</feature>
<comment type="caution">
    <text evidence="11">The sequence shown here is derived from an EMBL/GenBank/DDBJ whole genome shotgun (WGS) entry which is preliminary data.</text>
</comment>
<dbReference type="CDD" id="cd00130">
    <property type="entry name" value="PAS"/>
    <property type="match status" value="1"/>
</dbReference>
<evidence type="ECO:0000313" key="12">
    <source>
        <dbReference type="Proteomes" id="UP000262917"/>
    </source>
</evidence>
<organism evidence="11 12">
    <name type="scientific">Cognatiluteimonas weifangensis</name>
    <dbReference type="NCBI Taxonomy" id="2303539"/>
    <lineage>
        <taxon>Bacteria</taxon>
        <taxon>Pseudomonadati</taxon>
        <taxon>Pseudomonadota</taxon>
        <taxon>Gammaproteobacteria</taxon>
        <taxon>Lysobacterales</taxon>
        <taxon>Lysobacteraceae</taxon>
        <taxon>Cognatiluteimonas</taxon>
    </lineage>
</organism>
<dbReference type="Gene3D" id="3.30.450.20">
    <property type="entry name" value="PAS domain"/>
    <property type="match status" value="1"/>
</dbReference>
<feature type="domain" description="EAL" evidence="9">
    <location>
        <begin position="640"/>
        <end position="896"/>
    </location>
</feature>
<dbReference type="InterPro" id="IPR000014">
    <property type="entry name" value="PAS"/>
</dbReference>
<keyword evidence="4 6" id="KW-1133">Transmembrane helix</keyword>
<dbReference type="PROSITE" id="PS50839">
    <property type="entry name" value="CHASE"/>
    <property type="match status" value="1"/>
</dbReference>
<dbReference type="InterPro" id="IPR029787">
    <property type="entry name" value="Nucleotide_cyclase"/>
</dbReference>
<dbReference type="Pfam" id="PF03924">
    <property type="entry name" value="CHASE"/>
    <property type="match status" value="1"/>
</dbReference>
<dbReference type="Pfam" id="PF00563">
    <property type="entry name" value="EAL"/>
    <property type="match status" value="1"/>
</dbReference>
<accession>A0A372DRC2</accession>
<dbReference type="InterPro" id="IPR052155">
    <property type="entry name" value="Biofilm_reg_signaling"/>
</dbReference>
<evidence type="ECO:0000256" key="1">
    <source>
        <dbReference type="ARBA" id="ARBA00001946"/>
    </source>
</evidence>
<dbReference type="CDD" id="cd01948">
    <property type="entry name" value="EAL"/>
    <property type="match status" value="1"/>
</dbReference>
<dbReference type="NCBIfam" id="TIGR00254">
    <property type="entry name" value="GGDEF"/>
    <property type="match status" value="1"/>
</dbReference>
<dbReference type="SMART" id="SM01079">
    <property type="entry name" value="CHASE"/>
    <property type="match status" value="1"/>
</dbReference>
<evidence type="ECO:0000256" key="3">
    <source>
        <dbReference type="ARBA" id="ARBA00022692"/>
    </source>
</evidence>
<dbReference type="PANTHER" id="PTHR44757">
    <property type="entry name" value="DIGUANYLATE CYCLASE DGCP"/>
    <property type="match status" value="1"/>
</dbReference>
<feature type="transmembrane region" description="Helical" evidence="6">
    <location>
        <begin position="32"/>
        <end position="51"/>
    </location>
</feature>
<dbReference type="Gene3D" id="3.30.70.270">
    <property type="match status" value="1"/>
</dbReference>
<proteinExistence type="predicted"/>
<dbReference type="SUPFAM" id="SSF55785">
    <property type="entry name" value="PYP-like sensor domain (PAS domain)"/>
    <property type="match status" value="1"/>
</dbReference>
<evidence type="ECO:0000259" key="10">
    <source>
        <dbReference type="PROSITE" id="PS50887"/>
    </source>
</evidence>
<dbReference type="PROSITE" id="PS50113">
    <property type="entry name" value="PAC"/>
    <property type="match status" value="1"/>
</dbReference>
<dbReference type="CDD" id="cd01949">
    <property type="entry name" value="GGDEF"/>
    <property type="match status" value="1"/>
</dbReference>
<feature type="domain" description="CHASE" evidence="8">
    <location>
        <begin position="133"/>
        <end position="289"/>
    </location>
</feature>
<comment type="subcellular location">
    <subcellularLocation>
        <location evidence="2">Membrane</location>
    </subcellularLocation>
</comment>
<dbReference type="GO" id="GO:0007165">
    <property type="term" value="P:signal transduction"/>
    <property type="evidence" value="ECO:0007669"/>
    <property type="project" value="UniProtKB-ARBA"/>
</dbReference>
<evidence type="ECO:0000256" key="5">
    <source>
        <dbReference type="ARBA" id="ARBA00023136"/>
    </source>
</evidence>
<dbReference type="PANTHER" id="PTHR44757:SF4">
    <property type="entry name" value="DIGUANYLATE CYCLASE DGCE-RELATED"/>
    <property type="match status" value="1"/>
</dbReference>
<evidence type="ECO:0000256" key="4">
    <source>
        <dbReference type="ARBA" id="ARBA00022989"/>
    </source>
</evidence>
<dbReference type="GO" id="GO:0016020">
    <property type="term" value="C:membrane"/>
    <property type="evidence" value="ECO:0007669"/>
    <property type="project" value="UniProtKB-SubCell"/>
</dbReference>
<dbReference type="SUPFAM" id="SSF55073">
    <property type="entry name" value="Nucleotide cyclase"/>
    <property type="match status" value="1"/>
</dbReference>
<dbReference type="InterPro" id="IPR000160">
    <property type="entry name" value="GGDEF_dom"/>
</dbReference>
<dbReference type="FunFam" id="3.30.70.270:FF:000001">
    <property type="entry name" value="Diguanylate cyclase domain protein"/>
    <property type="match status" value="1"/>
</dbReference>
<protein>
    <submittedName>
        <fullName evidence="11">EAL domain-containing protein</fullName>
    </submittedName>
</protein>
<dbReference type="InterPro" id="IPR035965">
    <property type="entry name" value="PAS-like_dom_sf"/>
</dbReference>
<dbReference type="InterPro" id="IPR042240">
    <property type="entry name" value="CHASE_sf"/>
</dbReference>
<keyword evidence="5 6" id="KW-0472">Membrane</keyword>
<dbReference type="EMBL" id="QVPD01000002">
    <property type="protein sequence ID" value="RFP62120.1"/>
    <property type="molecule type" value="Genomic_DNA"/>
</dbReference>
<evidence type="ECO:0000259" key="8">
    <source>
        <dbReference type="PROSITE" id="PS50839"/>
    </source>
</evidence>
<comment type="cofactor">
    <cofactor evidence="1">
        <name>Mg(2+)</name>
        <dbReference type="ChEBI" id="CHEBI:18420"/>
    </cofactor>
</comment>
<dbReference type="SMART" id="SM00267">
    <property type="entry name" value="GGDEF"/>
    <property type="match status" value="1"/>
</dbReference>
<dbReference type="PROSITE" id="PS50887">
    <property type="entry name" value="GGDEF"/>
    <property type="match status" value="1"/>
</dbReference>
<dbReference type="Gene3D" id="3.20.20.450">
    <property type="entry name" value="EAL domain"/>
    <property type="match status" value="1"/>
</dbReference>
<dbReference type="Pfam" id="PF13188">
    <property type="entry name" value="PAS_8"/>
    <property type="match status" value="1"/>
</dbReference>
<dbReference type="AlphaFoldDB" id="A0A372DRC2"/>
<dbReference type="InterPro" id="IPR000700">
    <property type="entry name" value="PAS-assoc_C"/>
</dbReference>
<name>A0A372DRC2_9GAMM</name>
<evidence type="ECO:0000256" key="6">
    <source>
        <dbReference type="SAM" id="Phobius"/>
    </source>
</evidence>
<dbReference type="InterPro" id="IPR001633">
    <property type="entry name" value="EAL_dom"/>
</dbReference>
<dbReference type="PROSITE" id="PS50883">
    <property type="entry name" value="EAL"/>
    <property type="match status" value="1"/>
</dbReference>